<dbReference type="Proteomes" id="UP001286456">
    <property type="component" value="Unassembled WGS sequence"/>
</dbReference>
<evidence type="ECO:0000256" key="1">
    <source>
        <dbReference type="SAM" id="MobiDB-lite"/>
    </source>
</evidence>
<organism evidence="2 3">
    <name type="scientific">Cercophora scortea</name>
    <dbReference type="NCBI Taxonomy" id="314031"/>
    <lineage>
        <taxon>Eukaryota</taxon>
        <taxon>Fungi</taxon>
        <taxon>Dikarya</taxon>
        <taxon>Ascomycota</taxon>
        <taxon>Pezizomycotina</taxon>
        <taxon>Sordariomycetes</taxon>
        <taxon>Sordariomycetidae</taxon>
        <taxon>Sordariales</taxon>
        <taxon>Lasiosphaeriaceae</taxon>
        <taxon>Cercophora</taxon>
    </lineage>
</organism>
<proteinExistence type="predicted"/>
<evidence type="ECO:0000313" key="2">
    <source>
        <dbReference type="EMBL" id="KAK3323439.1"/>
    </source>
</evidence>
<reference evidence="2" key="1">
    <citation type="journal article" date="2023" name="Mol. Phylogenet. Evol.">
        <title>Genome-scale phylogeny and comparative genomics of the fungal order Sordariales.</title>
        <authorList>
            <person name="Hensen N."/>
            <person name="Bonometti L."/>
            <person name="Westerberg I."/>
            <person name="Brannstrom I.O."/>
            <person name="Guillou S."/>
            <person name="Cros-Aarteil S."/>
            <person name="Calhoun S."/>
            <person name="Haridas S."/>
            <person name="Kuo A."/>
            <person name="Mondo S."/>
            <person name="Pangilinan J."/>
            <person name="Riley R."/>
            <person name="LaButti K."/>
            <person name="Andreopoulos B."/>
            <person name="Lipzen A."/>
            <person name="Chen C."/>
            <person name="Yan M."/>
            <person name="Daum C."/>
            <person name="Ng V."/>
            <person name="Clum A."/>
            <person name="Steindorff A."/>
            <person name="Ohm R.A."/>
            <person name="Martin F."/>
            <person name="Silar P."/>
            <person name="Natvig D.O."/>
            <person name="Lalanne C."/>
            <person name="Gautier V."/>
            <person name="Ament-Velasquez S.L."/>
            <person name="Kruys A."/>
            <person name="Hutchinson M.I."/>
            <person name="Powell A.J."/>
            <person name="Barry K."/>
            <person name="Miller A.N."/>
            <person name="Grigoriev I.V."/>
            <person name="Debuchy R."/>
            <person name="Gladieux P."/>
            <person name="Hiltunen Thoren M."/>
            <person name="Johannesson H."/>
        </authorList>
    </citation>
    <scope>NUCLEOTIDE SEQUENCE</scope>
    <source>
        <strain evidence="2">SMH4131-1</strain>
    </source>
</reference>
<name>A0AAE0IE44_9PEZI</name>
<feature type="compositionally biased region" description="Basic residues" evidence="1">
    <location>
        <begin position="106"/>
        <end position="115"/>
    </location>
</feature>
<dbReference type="AlphaFoldDB" id="A0AAE0IE44"/>
<accession>A0AAE0IE44</accession>
<feature type="region of interest" description="Disordered" evidence="1">
    <location>
        <begin position="154"/>
        <end position="187"/>
    </location>
</feature>
<feature type="region of interest" description="Disordered" evidence="1">
    <location>
        <begin position="106"/>
        <end position="138"/>
    </location>
</feature>
<gene>
    <name evidence="2" type="ORF">B0T19DRAFT_204394</name>
</gene>
<keyword evidence="3" id="KW-1185">Reference proteome</keyword>
<reference evidence="2" key="2">
    <citation type="submission" date="2023-06" db="EMBL/GenBank/DDBJ databases">
        <authorList>
            <consortium name="Lawrence Berkeley National Laboratory"/>
            <person name="Haridas S."/>
            <person name="Hensen N."/>
            <person name="Bonometti L."/>
            <person name="Westerberg I."/>
            <person name="Brannstrom I.O."/>
            <person name="Guillou S."/>
            <person name="Cros-Aarteil S."/>
            <person name="Calhoun S."/>
            <person name="Kuo A."/>
            <person name="Mondo S."/>
            <person name="Pangilinan J."/>
            <person name="Riley R."/>
            <person name="Labutti K."/>
            <person name="Andreopoulos B."/>
            <person name="Lipzen A."/>
            <person name="Chen C."/>
            <person name="Yanf M."/>
            <person name="Daum C."/>
            <person name="Ng V."/>
            <person name="Clum A."/>
            <person name="Steindorff A."/>
            <person name="Ohm R."/>
            <person name="Martin F."/>
            <person name="Silar P."/>
            <person name="Natvig D."/>
            <person name="Lalanne C."/>
            <person name="Gautier V."/>
            <person name="Ament-Velasquez S.L."/>
            <person name="Kruys A."/>
            <person name="Hutchinson M.I."/>
            <person name="Powell A.J."/>
            <person name="Barry K."/>
            <person name="Miller A.N."/>
            <person name="Grigoriev I.V."/>
            <person name="Debuchy R."/>
            <person name="Gladieux P."/>
            <person name="Thoren M.H."/>
            <person name="Johannesson H."/>
        </authorList>
    </citation>
    <scope>NUCLEOTIDE SEQUENCE</scope>
    <source>
        <strain evidence="2">SMH4131-1</strain>
    </source>
</reference>
<dbReference type="EMBL" id="JAUEPO010000004">
    <property type="protein sequence ID" value="KAK3323439.1"/>
    <property type="molecule type" value="Genomic_DNA"/>
</dbReference>
<protein>
    <submittedName>
        <fullName evidence="2">Uncharacterized protein</fullName>
    </submittedName>
</protein>
<comment type="caution">
    <text evidence="2">The sequence shown here is derived from an EMBL/GenBank/DDBJ whole genome shotgun (WGS) entry which is preliminary data.</text>
</comment>
<evidence type="ECO:0000313" key="3">
    <source>
        <dbReference type="Proteomes" id="UP001286456"/>
    </source>
</evidence>
<sequence>MLLPPAPSPRYRITTAVPAHPNLAVAPRLANLRNLQIAFCINPHITTWLLYPNSSLYFNYCPNATVAGPSTTVSQPDTTQDSRTHAFPDVLSLGIGLSRYSGKGKALARHSKATKHTYDSHGQPHRRTSQRALAGGDPSHLGLDNTVPLLLGAGAPIAGRPGPPAERCQPGARGSRREDTTNVPAGGEADGAVELAEEWREYRRYDGEDPGWADRDCAYPFPSPLPPYLFSCYALQTRLI</sequence>